<dbReference type="CDD" id="cd08432">
    <property type="entry name" value="PBP2_GcdR_TrpI_HvrB_AmpR_like"/>
    <property type="match status" value="1"/>
</dbReference>
<dbReference type="InterPro" id="IPR036388">
    <property type="entry name" value="WH-like_DNA-bd_sf"/>
</dbReference>
<dbReference type="Proteomes" id="UP000183002">
    <property type="component" value="Unassembled WGS sequence"/>
</dbReference>
<feature type="domain" description="HTH lysR-type" evidence="5">
    <location>
        <begin position="1"/>
        <end position="61"/>
    </location>
</feature>
<dbReference type="PRINTS" id="PR00039">
    <property type="entry name" value="HTHLYSR"/>
</dbReference>
<evidence type="ECO:0000256" key="2">
    <source>
        <dbReference type="ARBA" id="ARBA00023015"/>
    </source>
</evidence>
<keyword evidence="4" id="KW-0804">Transcription</keyword>
<protein>
    <submittedName>
        <fullName evidence="6">LysR family transcriptional regulator, glycine cleavage system transcriptional activator</fullName>
    </submittedName>
</protein>
<accession>A0A1H8MQ97</accession>
<dbReference type="OrthoDB" id="9813056at2"/>
<sequence>MKANLPFGPLRTFESVARLRGFGRAAEELGVTQSAVSQQVKALEEWLGCQLITRAGRATPTDAGADLAAAVAAGFGRVASLCHDLRNAHSTAPAIGLSCLPGFAVNWLFPRLIHFDQRHPDIPVSILTTDAMANFTDDDVDLAIRYGVGSYAGLHVEKLMAERLFPVCAPGLLDRLPLNVVADLARHTLLYDDLADIGGTPPTWEYWARELGVTLPRPARTRRFGQSNMVVQAAISGFGVALGREPLVVDALADGRLVRPFADLVPSQFAYWLVCPTEAARSPRLAAICAWLHDEVARQPPITPASRVG</sequence>
<dbReference type="RefSeq" id="WP_050519360.1">
    <property type="nucleotide sequence ID" value="NZ_FOCO01000059.1"/>
</dbReference>
<dbReference type="EMBL" id="FOCO01000059">
    <property type="protein sequence ID" value="SEO19403.1"/>
    <property type="molecule type" value="Genomic_DNA"/>
</dbReference>
<dbReference type="Gene3D" id="3.40.190.10">
    <property type="entry name" value="Periplasmic binding protein-like II"/>
    <property type="match status" value="2"/>
</dbReference>
<dbReference type="PANTHER" id="PTHR30537:SF74">
    <property type="entry name" value="HTH-TYPE TRANSCRIPTIONAL REGULATOR TRPI"/>
    <property type="match status" value="1"/>
</dbReference>
<evidence type="ECO:0000313" key="6">
    <source>
        <dbReference type="EMBL" id="SEO19403.1"/>
    </source>
</evidence>
<dbReference type="SUPFAM" id="SSF46785">
    <property type="entry name" value="Winged helix' DNA-binding domain"/>
    <property type="match status" value="1"/>
</dbReference>
<evidence type="ECO:0000256" key="4">
    <source>
        <dbReference type="ARBA" id="ARBA00023163"/>
    </source>
</evidence>
<dbReference type="Pfam" id="PF00126">
    <property type="entry name" value="HTH_1"/>
    <property type="match status" value="1"/>
</dbReference>
<proteinExistence type="inferred from homology"/>
<dbReference type="InterPro" id="IPR005119">
    <property type="entry name" value="LysR_subst-bd"/>
</dbReference>
<dbReference type="SUPFAM" id="SSF53850">
    <property type="entry name" value="Periplasmic binding protein-like II"/>
    <property type="match status" value="1"/>
</dbReference>
<evidence type="ECO:0000313" key="7">
    <source>
        <dbReference type="Proteomes" id="UP000183002"/>
    </source>
</evidence>
<keyword evidence="7" id="KW-1185">Reference proteome</keyword>
<comment type="similarity">
    <text evidence="1">Belongs to the LysR transcriptional regulatory family.</text>
</comment>
<dbReference type="Pfam" id="PF03466">
    <property type="entry name" value="LysR_substrate"/>
    <property type="match status" value="1"/>
</dbReference>
<dbReference type="InterPro" id="IPR058163">
    <property type="entry name" value="LysR-type_TF_proteobact-type"/>
</dbReference>
<keyword evidence="2" id="KW-0805">Transcription regulation</keyword>
<dbReference type="GO" id="GO:0006351">
    <property type="term" value="P:DNA-templated transcription"/>
    <property type="evidence" value="ECO:0007669"/>
    <property type="project" value="TreeGrafter"/>
</dbReference>
<organism evidence="6 7">
    <name type="scientific">Pseudorhodobacter antarcticus</name>
    <dbReference type="NCBI Taxonomy" id="1077947"/>
    <lineage>
        <taxon>Bacteria</taxon>
        <taxon>Pseudomonadati</taxon>
        <taxon>Pseudomonadota</taxon>
        <taxon>Alphaproteobacteria</taxon>
        <taxon>Rhodobacterales</taxon>
        <taxon>Paracoccaceae</taxon>
        <taxon>Pseudorhodobacter</taxon>
    </lineage>
</organism>
<name>A0A1H8MQ97_9RHOB</name>
<gene>
    <name evidence="6" type="ORF">SAMN05216227_10598</name>
</gene>
<evidence type="ECO:0000256" key="3">
    <source>
        <dbReference type="ARBA" id="ARBA00023125"/>
    </source>
</evidence>
<dbReference type="AlphaFoldDB" id="A0A1H8MQ97"/>
<dbReference type="Gene3D" id="1.10.10.10">
    <property type="entry name" value="Winged helix-like DNA-binding domain superfamily/Winged helix DNA-binding domain"/>
    <property type="match status" value="1"/>
</dbReference>
<evidence type="ECO:0000259" key="5">
    <source>
        <dbReference type="PROSITE" id="PS50931"/>
    </source>
</evidence>
<keyword evidence="3" id="KW-0238">DNA-binding</keyword>
<dbReference type="GO" id="GO:0003700">
    <property type="term" value="F:DNA-binding transcription factor activity"/>
    <property type="evidence" value="ECO:0007669"/>
    <property type="project" value="InterPro"/>
</dbReference>
<dbReference type="PROSITE" id="PS50931">
    <property type="entry name" value="HTH_LYSR"/>
    <property type="match status" value="1"/>
</dbReference>
<dbReference type="STRING" id="1077947.SAMN05216227_10598"/>
<dbReference type="InterPro" id="IPR000847">
    <property type="entry name" value="LysR_HTH_N"/>
</dbReference>
<reference evidence="6 7" key="1">
    <citation type="submission" date="2016-10" db="EMBL/GenBank/DDBJ databases">
        <authorList>
            <person name="de Groot N.N."/>
        </authorList>
    </citation>
    <scope>NUCLEOTIDE SEQUENCE [LARGE SCALE GENOMIC DNA]</scope>
    <source>
        <strain evidence="6 7">CGMCC 1.10836</strain>
    </source>
</reference>
<dbReference type="GO" id="GO:0043565">
    <property type="term" value="F:sequence-specific DNA binding"/>
    <property type="evidence" value="ECO:0007669"/>
    <property type="project" value="TreeGrafter"/>
</dbReference>
<evidence type="ECO:0000256" key="1">
    <source>
        <dbReference type="ARBA" id="ARBA00009437"/>
    </source>
</evidence>
<dbReference type="InterPro" id="IPR036390">
    <property type="entry name" value="WH_DNA-bd_sf"/>
</dbReference>
<dbReference type="PANTHER" id="PTHR30537">
    <property type="entry name" value="HTH-TYPE TRANSCRIPTIONAL REGULATOR"/>
    <property type="match status" value="1"/>
</dbReference>